<evidence type="ECO:0000313" key="4">
    <source>
        <dbReference type="Proteomes" id="UP001320168"/>
    </source>
</evidence>
<name>A0ABS9A5E0_9GAMM</name>
<feature type="domain" description="Activator of Hsp90 ATPase homologue 1/2-like C-terminal" evidence="2">
    <location>
        <begin position="24"/>
        <end position="155"/>
    </location>
</feature>
<dbReference type="Pfam" id="PF08327">
    <property type="entry name" value="AHSA1"/>
    <property type="match status" value="1"/>
</dbReference>
<reference evidence="3 4" key="1">
    <citation type="journal article" date="2021" name="Front. Microbiol.">
        <title>Aerobic Denitrification and Heterotrophic Sulfur Oxidation in the Genus Halomonas Revealed by Six Novel Species Characterizations and Genome-Based Analysis.</title>
        <authorList>
            <person name="Wang L."/>
            <person name="Shao Z."/>
        </authorList>
    </citation>
    <scope>NUCLEOTIDE SEQUENCE [LARGE SCALE GENOMIC DNA]</scope>
    <source>
        <strain evidence="3 4">MCCC 1A11081</strain>
    </source>
</reference>
<accession>A0ABS9A5E0</accession>
<organism evidence="3 4">
    <name type="scientific">Billgrantia ethanolica</name>
    <dbReference type="NCBI Taxonomy" id="2733486"/>
    <lineage>
        <taxon>Bacteria</taxon>
        <taxon>Pseudomonadati</taxon>
        <taxon>Pseudomonadota</taxon>
        <taxon>Gammaproteobacteria</taxon>
        <taxon>Oceanospirillales</taxon>
        <taxon>Halomonadaceae</taxon>
        <taxon>Billgrantia</taxon>
    </lineage>
</organism>
<sequence>MSDTDYGERIAEESVRFERLLPGPIERVWAFLTESDKRAQWLAPGTMEPRVGSTFALHFHNTELTPDRTLPSERFRQYDGSFTTQHQVRRCEPPHLLAWTWGGGNEAPSEVTFELSEAGEQVRLVVTHRRLADDGTMVNVASGWHTHLGILAEVLHGQPPAPFWPTFERLEEEYRQRITSSSNGVEGAVP</sequence>
<proteinExistence type="inferred from homology"/>
<comment type="caution">
    <text evidence="3">The sequence shown here is derived from an EMBL/GenBank/DDBJ whole genome shotgun (WGS) entry which is preliminary data.</text>
</comment>
<dbReference type="InterPro" id="IPR013538">
    <property type="entry name" value="ASHA1/2-like_C"/>
</dbReference>
<dbReference type="RefSeq" id="WP_234270703.1">
    <property type="nucleotide sequence ID" value="NZ_JABFTX010000003.1"/>
</dbReference>
<dbReference type="Gene3D" id="3.30.530.20">
    <property type="match status" value="1"/>
</dbReference>
<comment type="similarity">
    <text evidence="1">Belongs to the AHA1 family.</text>
</comment>
<dbReference type="CDD" id="cd08899">
    <property type="entry name" value="SRPBCC_CalC_Aha1-like_6"/>
    <property type="match status" value="1"/>
</dbReference>
<keyword evidence="4" id="KW-1185">Reference proteome</keyword>
<dbReference type="Proteomes" id="UP001320168">
    <property type="component" value="Unassembled WGS sequence"/>
</dbReference>
<protein>
    <submittedName>
        <fullName evidence="3">SRPBCC family protein</fullName>
    </submittedName>
</protein>
<evidence type="ECO:0000256" key="1">
    <source>
        <dbReference type="ARBA" id="ARBA00006817"/>
    </source>
</evidence>
<dbReference type="EMBL" id="JABFTX010000003">
    <property type="protein sequence ID" value="MCE8004062.1"/>
    <property type="molecule type" value="Genomic_DNA"/>
</dbReference>
<dbReference type="SUPFAM" id="SSF55961">
    <property type="entry name" value="Bet v1-like"/>
    <property type="match status" value="1"/>
</dbReference>
<gene>
    <name evidence="3" type="ORF">HOP53_14560</name>
</gene>
<evidence type="ECO:0000259" key="2">
    <source>
        <dbReference type="Pfam" id="PF08327"/>
    </source>
</evidence>
<evidence type="ECO:0000313" key="3">
    <source>
        <dbReference type="EMBL" id="MCE8004062.1"/>
    </source>
</evidence>
<dbReference type="InterPro" id="IPR023393">
    <property type="entry name" value="START-like_dom_sf"/>
</dbReference>